<dbReference type="SUPFAM" id="SSF52540">
    <property type="entry name" value="P-loop containing nucleoside triphosphate hydrolases"/>
    <property type="match status" value="2"/>
</dbReference>
<feature type="compositionally biased region" description="Gly residues" evidence="12">
    <location>
        <begin position="795"/>
        <end position="812"/>
    </location>
</feature>
<gene>
    <name evidence="15" type="ORF">UCREL1_7531</name>
</gene>
<evidence type="ECO:0000256" key="8">
    <source>
        <dbReference type="ARBA" id="ARBA00023235"/>
    </source>
</evidence>
<feature type="compositionally biased region" description="Low complexity" evidence="12">
    <location>
        <begin position="712"/>
        <end position="729"/>
    </location>
</feature>
<dbReference type="PANTHER" id="PTHR13710">
    <property type="entry name" value="DNA HELICASE RECQ FAMILY MEMBER"/>
    <property type="match status" value="1"/>
</dbReference>
<dbReference type="FunFam" id="3.40.50.300:FF:001975">
    <property type="entry name" value="ATP-dependent DNA helicase"/>
    <property type="match status" value="1"/>
</dbReference>
<evidence type="ECO:0000259" key="13">
    <source>
        <dbReference type="PROSITE" id="PS51192"/>
    </source>
</evidence>
<dbReference type="GO" id="GO:0005694">
    <property type="term" value="C:chromosome"/>
    <property type="evidence" value="ECO:0007669"/>
    <property type="project" value="TreeGrafter"/>
</dbReference>
<comment type="catalytic activity">
    <reaction evidence="10 11">
        <text>Couples ATP hydrolysis with the unwinding of duplex DNA by translocating in the 3'-5' direction.</text>
        <dbReference type="EC" id="5.6.2.4"/>
    </reaction>
</comment>
<dbReference type="InterPro" id="IPR036390">
    <property type="entry name" value="WH_DNA-bd_sf"/>
</dbReference>
<dbReference type="EMBL" id="KB706861">
    <property type="protein sequence ID" value="EMR65485.1"/>
    <property type="molecule type" value="Genomic_DNA"/>
</dbReference>
<feature type="compositionally biased region" description="Low complexity" evidence="12">
    <location>
        <begin position="783"/>
        <end position="794"/>
    </location>
</feature>
<dbReference type="GO" id="GO:0043138">
    <property type="term" value="F:3'-5' DNA helicase activity"/>
    <property type="evidence" value="ECO:0007669"/>
    <property type="project" value="UniProtKB-EC"/>
</dbReference>
<dbReference type="Gene3D" id="1.10.10.10">
    <property type="entry name" value="Winged helix-like DNA-binding domain superfamily/Winged helix DNA-binding domain"/>
    <property type="match status" value="1"/>
</dbReference>
<dbReference type="SUPFAM" id="SSF46785">
    <property type="entry name" value="Winged helix' DNA-binding domain"/>
    <property type="match status" value="1"/>
</dbReference>
<feature type="domain" description="Helicase ATP-binding" evidence="13">
    <location>
        <begin position="1"/>
        <end position="104"/>
    </location>
</feature>
<feature type="region of interest" description="Disordered" evidence="12">
    <location>
        <begin position="712"/>
        <end position="821"/>
    </location>
</feature>
<dbReference type="NCBIfam" id="TIGR00614">
    <property type="entry name" value="recQ_fam"/>
    <property type="match status" value="1"/>
</dbReference>
<dbReference type="InterPro" id="IPR036388">
    <property type="entry name" value="WH-like_DNA-bd_sf"/>
</dbReference>
<keyword evidence="6 11" id="KW-0067">ATP-binding</keyword>
<evidence type="ECO:0000256" key="11">
    <source>
        <dbReference type="RuleBase" id="RU364117"/>
    </source>
</evidence>
<keyword evidence="9 11" id="KW-0539">Nucleus</keyword>
<evidence type="ECO:0000313" key="16">
    <source>
        <dbReference type="Proteomes" id="UP000012174"/>
    </source>
</evidence>
<evidence type="ECO:0000256" key="3">
    <source>
        <dbReference type="ARBA" id="ARBA00022741"/>
    </source>
</evidence>
<proteinExistence type="inferred from homology"/>
<dbReference type="GO" id="GO:0009378">
    <property type="term" value="F:four-way junction helicase activity"/>
    <property type="evidence" value="ECO:0007669"/>
    <property type="project" value="TreeGrafter"/>
</dbReference>
<keyword evidence="7" id="KW-0238">DNA-binding</keyword>
<evidence type="ECO:0000256" key="2">
    <source>
        <dbReference type="ARBA" id="ARBA00005446"/>
    </source>
</evidence>
<organism evidence="15 16">
    <name type="scientific">Eutypa lata (strain UCR-EL1)</name>
    <name type="common">Grapevine dieback disease fungus</name>
    <name type="synonym">Eutypa armeniacae</name>
    <dbReference type="NCBI Taxonomy" id="1287681"/>
    <lineage>
        <taxon>Eukaryota</taxon>
        <taxon>Fungi</taxon>
        <taxon>Dikarya</taxon>
        <taxon>Ascomycota</taxon>
        <taxon>Pezizomycotina</taxon>
        <taxon>Sordariomycetes</taxon>
        <taxon>Xylariomycetidae</taxon>
        <taxon>Xylariales</taxon>
        <taxon>Diatrypaceae</taxon>
        <taxon>Eutypa</taxon>
    </lineage>
</organism>
<reference evidence="16" key="1">
    <citation type="journal article" date="2013" name="Genome Announc.">
        <title>Draft genome sequence of the grapevine dieback fungus Eutypa lata UCR-EL1.</title>
        <authorList>
            <person name="Blanco-Ulate B."/>
            <person name="Rolshausen P.E."/>
            <person name="Cantu D."/>
        </authorList>
    </citation>
    <scope>NUCLEOTIDE SEQUENCE [LARGE SCALE GENOMIC DNA]</scope>
    <source>
        <strain evidence="16">UCR-EL1</strain>
    </source>
</reference>
<dbReference type="InterPro" id="IPR018982">
    <property type="entry name" value="RQC_domain"/>
</dbReference>
<dbReference type="GO" id="GO:0000724">
    <property type="term" value="P:double-strand break repair via homologous recombination"/>
    <property type="evidence" value="ECO:0007669"/>
    <property type="project" value="TreeGrafter"/>
</dbReference>
<dbReference type="InterPro" id="IPR002464">
    <property type="entry name" value="DNA/RNA_helicase_DEAH_CS"/>
</dbReference>
<dbReference type="GO" id="GO:0006260">
    <property type="term" value="P:DNA replication"/>
    <property type="evidence" value="ECO:0007669"/>
    <property type="project" value="InterPro"/>
</dbReference>
<accession>M7TFJ2</accession>
<sequence>MSSFKADSPDHFYQLLYVTPEMVNKSKAFLSGLKILYRKNKLARLVIDEAHCVSQWGHDFRPDYKELGSFRKQFPGVPVMALTATATQNVIMDVKHNLGIDQCEEFTQSFNRPNLYYEVVRKEKGTVDTIAELINSKYSGRTGIVYTLSRKSAENIAKKLQEHGIAAHHYHASIETDDKARVQKDWQKGRIKVVVATIAFGMGIDKPDVRFVIHHSIPKSLEGYYQETGRAGRDGKPSECYLYFGYADVTQLRKMITDGDGNWDQKERQKNMLNAVTAFCDNQSDCRRVEILRYFGETFDRKDCQGRCDNCKAGDTFEKKDFTEYAVAVLETVQSRFQLTLNQCTEILMGKKKKDDDRESEQNFGIAKNMPKHEVHRIIDRLAAEDALQEENVINQSIGFAIQYFRLGRNAHAFLAGRRNLVLTTRVKSDGSQGARSKTQTRITEPAVPATKRDTGRNPPSTNVSSPIRAKGKKKKGKAVATRDDDGSENAQAGYSRGYVLDEADEEDDYYETMPAFRAVRRAKEPVGPPISHDTHMEDAGVSDIHKDIAESFAEAAGKLQEDLLNKKGLRLRWFSQQDFRKMALGWTDTLEKMHSIAGINSEKVDKHGSKFLPLIRDFQQQYRDMMGTSVPATAASTAVASSSHDVVDLVSSSDGDDDDEEMEYGDEIADDEGESEGETSGYFGSGIIPAEQSAEARAFFNKLQNLERDAAAAASQSSRGRSKASASRPKGAWRGGGKKSYGRRTSGGSARGGSRSGAGVRKRGAAATGERKSTGSNGSARTATGGAFGSRSTGAGGRGGRSGGGGGGGAASSGIGLMKY</sequence>
<feature type="domain" description="Helicase C-terminal" evidence="14">
    <location>
        <begin position="126"/>
        <end position="274"/>
    </location>
</feature>
<evidence type="ECO:0000256" key="1">
    <source>
        <dbReference type="ARBA" id="ARBA00004123"/>
    </source>
</evidence>
<dbReference type="Gene3D" id="3.40.50.300">
    <property type="entry name" value="P-loop containing nucleotide triphosphate hydrolases"/>
    <property type="match status" value="2"/>
</dbReference>
<evidence type="ECO:0000256" key="5">
    <source>
        <dbReference type="ARBA" id="ARBA00022806"/>
    </source>
</evidence>
<dbReference type="PROSITE" id="PS00690">
    <property type="entry name" value="DEAH_ATP_HELICASE"/>
    <property type="match status" value="1"/>
</dbReference>
<keyword evidence="4 11" id="KW-0378">Hydrolase</keyword>
<dbReference type="InterPro" id="IPR011545">
    <property type="entry name" value="DEAD/DEAH_box_helicase_dom"/>
</dbReference>
<dbReference type="InterPro" id="IPR032284">
    <property type="entry name" value="RecQ_Zn-bd"/>
</dbReference>
<dbReference type="PANTHER" id="PTHR13710:SF153">
    <property type="entry name" value="RECQ-LIKE DNA HELICASE BLM"/>
    <property type="match status" value="1"/>
</dbReference>
<evidence type="ECO:0000313" key="15">
    <source>
        <dbReference type="EMBL" id="EMR65485.1"/>
    </source>
</evidence>
<feature type="region of interest" description="Disordered" evidence="12">
    <location>
        <begin position="428"/>
        <end position="494"/>
    </location>
</feature>
<evidence type="ECO:0000256" key="9">
    <source>
        <dbReference type="ARBA" id="ARBA00023242"/>
    </source>
</evidence>
<keyword evidence="8" id="KW-0413">Isomerase</keyword>
<keyword evidence="16" id="KW-1185">Reference proteome</keyword>
<comment type="catalytic activity">
    <reaction evidence="11">
        <text>ATP + H2O = ADP + phosphate + H(+)</text>
        <dbReference type="Rhea" id="RHEA:13065"/>
        <dbReference type="ChEBI" id="CHEBI:15377"/>
        <dbReference type="ChEBI" id="CHEBI:15378"/>
        <dbReference type="ChEBI" id="CHEBI:30616"/>
        <dbReference type="ChEBI" id="CHEBI:43474"/>
        <dbReference type="ChEBI" id="CHEBI:456216"/>
    </reaction>
</comment>
<dbReference type="eggNOG" id="KOG0351">
    <property type="taxonomic scope" value="Eukaryota"/>
</dbReference>
<dbReference type="Pfam" id="PF16124">
    <property type="entry name" value="RecQ_Zn_bind"/>
    <property type="match status" value="1"/>
</dbReference>
<evidence type="ECO:0000256" key="7">
    <source>
        <dbReference type="ARBA" id="ARBA00023125"/>
    </source>
</evidence>
<evidence type="ECO:0000256" key="12">
    <source>
        <dbReference type="SAM" id="MobiDB-lite"/>
    </source>
</evidence>
<dbReference type="HOGENOM" id="CLU_001103_12_3_1"/>
<dbReference type="GO" id="GO:0005737">
    <property type="term" value="C:cytoplasm"/>
    <property type="evidence" value="ECO:0007669"/>
    <property type="project" value="TreeGrafter"/>
</dbReference>
<protein>
    <recommendedName>
        <fullName evidence="11">ATP-dependent DNA helicase</fullName>
        <ecNumber evidence="11">5.6.2.4</ecNumber>
    </recommendedName>
</protein>
<dbReference type="CDD" id="cd18794">
    <property type="entry name" value="SF2_C_RecQ"/>
    <property type="match status" value="1"/>
</dbReference>
<comment type="similarity">
    <text evidence="2 11">Belongs to the helicase family. RecQ subfamily.</text>
</comment>
<dbReference type="KEGG" id="ela:UCREL1_7531"/>
<evidence type="ECO:0000256" key="4">
    <source>
        <dbReference type="ARBA" id="ARBA00022801"/>
    </source>
</evidence>
<dbReference type="GO" id="GO:0003677">
    <property type="term" value="F:DNA binding"/>
    <property type="evidence" value="ECO:0007669"/>
    <property type="project" value="UniProtKB-KW"/>
</dbReference>
<dbReference type="PROSITE" id="PS51194">
    <property type="entry name" value="HELICASE_CTER"/>
    <property type="match status" value="1"/>
</dbReference>
<dbReference type="GO" id="GO:0005524">
    <property type="term" value="F:ATP binding"/>
    <property type="evidence" value="ECO:0007669"/>
    <property type="project" value="UniProtKB-KW"/>
</dbReference>
<dbReference type="GO" id="GO:0016887">
    <property type="term" value="F:ATP hydrolysis activity"/>
    <property type="evidence" value="ECO:0007669"/>
    <property type="project" value="RHEA"/>
</dbReference>
<dbReference type="Pfam" id="PF09382">
    <property type="entry name" value="RQC"/>
    <property type="match status" value="1"/>
</dbReference>
<dbReference type="Pfam" id="PF00271">
    <property type="entry name" value="Helicase_C"/>
    <property type="match status" value="1"/>
</dbReference>
<evidence type="ECO:0000256" key="10">
    <source>
        <dbReference type="ARBA" id="ARBA00034617"/>
    </source>
</evidence>
<dbReference type="GO" id="GO:0005634">
    <property type="term" value="C:nucleus"/>
    <property type="evidence" value="ECO:0007669"/>
    <property type="project" value="UniProtKB-SubCell"/>
</dbReference>
<dbReference type="OMA" id="SHEGEDT"/>
<feature type="compositionally biased region" description="Polar residues" evidence="12">
    <location>
        <begin position="430"/>
        <end position="443"/>
    </location>
</feature>
<keyword evidence="5 11" id="KW-0347">Helicase</keyword>
<dbReference type="InterPro" id="IPR001650">
    <property type="entry name" value="Helicase_C-like"/>
</dbReference>
<dbReference type="Proteomes" id="UP000012174">
    <property type="component" value="Unassembled WGS sequence"/>
</dbReference>
<dbReference type="InterPro" id="IPR004589">
    <property type="entry name" value="DNA_helicase_ATP-dep_RecQ"/>
</dbReference>
<evidence type="ECO:0000256" key="6">
    <source>
        <dbReference type="ARBA" id="ARBA00022840"/>
    </source>
</evidence>
<dbReference type="PROSITE" id="PS51192">
    <property type="entry name" value="HELICASE_ATP_BIND_1"/>
    <property type="match status" value="1"/>
</dbReference>
<dbReference type="STRING" id="1287681.M7TFJ2"/>
<evidence type="ECO:0000259" key="14">
    <source>
        <dbReference type="PROSITE" id="PS51194"/>
    </source>
</evidence>
<dbReference type="Pfam" id="PF00270">
    <property type="entry name" value="DEAD"/>
    <property type="match status" value="1"/>
</dbReference>
<dbReference type="InterPro" id="IPR027417">
    <property type="entry name" value="P-loop_NTPase"/>
</dbReference>
<dbReference type="SMART" id="SM00956">
    <property type="entry name" value="RQC"/>
    <property type="match status" value="1"/>
</dbReference>
<keyword evidence="3 11" id="KW-0547">Nucleotide-binding</keyword>
<dbReference type="SMART" id="SM00490">
    <property type="entry name" value="HELICc"/>
    <property type="match status" value="1"/>
</dbReference>
<dbReference type="InterPro" id="IPR014001">
    <property type="entry name" value="Helicase_ATP-bd"/>
</dbReference>
<dbReference type="OrthoDB" id="10261556at2759"/>
<comment type="subcellular location">
    <subcellularLocation>
        <location evidence="1 11">Nucleus</location>
    </subcellularLocation>
</comment>
<dbReference type="AlphaFoldDB" id="M7TFJ2"/>
<name>M7TFJ2_EUTLA</name>
<dbReference type="EC" id="5.6.2.4" evidence="11"/>